<reference evidence="3" key="1">
    <citation type="submission" date="2016-10" db="EMBL/GenBank/DDBJ databases">
        <authorList>
            <person name="Varghese N."/>
            <person name="Submissions S."/>
        </authorList>
    </citation>
    <scope>NUCLEOTIDE SEQUENCE [LARGE SCALE GENOMIC DNA]</scope>
    <source>
        <strain evidence="3">DSM 24536</strain>
    </source>
</reference>
<sequence>MAVIGGIMDDLKIGKNEDAVNRAIGTGIRCAFIMLQIFIAIGGLAFLIVVGRWLIG</sequence>
<keyword evidence="3" id="KW-1185">Reference proteome</keyword>
<keyword evidence="1" id="KW-1133">Transmembrane helix</keyword>
<evidence type="ECO:0000256" key="1">
    <source>
        <dbReference type="SAM" id="Phobius"/>
    </source>
</evidence>
<dbReference type="AlphaFoldDB" id="A0A1G9Q758"/>
<organism evidence="2 3">
    <name type="scientific">Daejeonella rubra</name>
    <dbReference type="NCBI Taxonomy" id="990371"/>
    <lineage>
        <taxon>Bacteria</taxon>
        <taxon>Pseudomonadati</taxon>
        <taxon>Bacteroidota</taxon>
        <taxon>Sphingobacteriia</taxon>
        <taxon>Sphingobacteriales</taxon>
        <taxon>Sphingobacteriaceae</taxon>
        <taxon>Daejeonella</taxon>
    </lineage>
</organism>
<dbReference type="Proteomes" id="UP000199226">
    <property type="component" value="Unassembled WGS sequence"/>
</dbReference>
<name>A0A1G9Q758_9SPHI</name>
<protein>
    <submittedName>
        <fullName evidence="2">Uncharacterized protein</fullName>
    </submittedName>
</protein>
<feature type="transmembrane region" description="Helical" evidence="1">
    <location>
        <begin position="31"/>
        <end position="55"/>
    </location>
</feature>
<gene>
    <name evidence="2" type="ORF">SAMN05421813_105149</name>
</gene>
<dbReference type="EMBL" id="FNHH01000005">
    <property type="protein sequence ID" value="SDM06836.1"/>
    <property type="molecule type" value="Genomic_DNA"/>
</dbReference>
<evidence type="ECO:0000313" key="2">
    <source>
        <dbReference type="EMBL" id="SDM06836.1"/>
    </source>
</evidence>
<evidence type="ECO:0000313" key="3">
    <source>
        <dbReference type="Proteomes" id="UP000199226"/>
    </source>
</evidence>
<proteinExistence type="predicted"/>
<keyword evidence="1" id="KW-0812">Transmembrane</keyword>
<accession>A0A1G9Q758</accession>
<keyword evidence="1" id="KW-0472">Membrane</keyword>